<evidence type="ECO:0000313" key="1">
    <source>
        <dbReference type="EMBL" id="KAG1338659.1"/>
    </source>
</evidence>
<reference evidence="1" key="1">
    <citation type="journal article" date="2017" name="Gigascience">
        <title>The genome draft of coconut (Cocos nucifera).</title>
        <authorList>
            <person name="Xiao Y."/>
            <person name="Xu P."/>
            <person name="Fan H."/>
            <person name="Baudouin L."/>
            <person name="Xia W."/>
            <person name="Bocs S."/>
            <person name="Xu J."/>
            <person name="Li Q."/>
            <person name="Guo A."/>
            <person name="Zhou L."/>
            <person name="Li J."/>
            <person name="Wu Y."/>
            <person name="Ma Z."/>
            <person name="Armero A."/>
            <person name="Issali A.E."/>
            <person name="Liu N."/>
            <person name="Peng M."/>
            <person name="Yang Y."/>
        </authorList>
    </citation>
    <scope>NUCLEOTIDE SEQUENCE</scope>
    <source>
        <tissue evidence="1">Spear leaf of Hainan Tall coconut</tissue>
    </source>
</reference>
<comment type="caution">
    <text evidence="1">The sequence shown here is derived from an EMBL/GenBank/DDBJ whole genome shotgun (WGS) entry which is preliminary data.</text>
</comment>
<dbReference type="Proteomes" id="UP000797356">
    <property type="component" value="Chromosome 4"/>
</dbReference>
<reference evidence="1" key="2">
    <citation type="submission" date="2019-07" db="EMBL/GenBank/DDBJ databases">
        <authorList>
            <person name="Yang Y."/>
            <person name="Bocs S."/>
            <person name="Baudouin L."/>
        </authorList>
    </citation>
    <scope>NUCLEOTIDE SEQUENCE</scope>
    <source>
        <tissue evidence="1">Spear leaf of Hainan Tall coconut</tissue>
    </source>
</reference>
<accession>A0A8K0N0W7</accession>
<dbReference type="AlphaFoldDB" id="A0A8K0N0W7"/>
<dbReference type="EMBL" id="CM017875">
    <property type="protein sequence ID" value="KAG1338659.1"/>
    <property type="molecule type" value="Genomic_DNA"/>
</dbReference>
<name>A0A8K0N0W7_COCNU</name>
<keyword evidence="2" id="KW-1185">Reference proteome</keyword>
<sequence>MQECIIVEFAKAWGTKVEIMRIDGASKPWEPMGGAKVLAPGIPLAWFMFRRSSIQARARNQSRKIKITERVISVG</sequence>
<organism evidence="1 2">
    <name type="scientific">Cocos nucifera</name>
    <name type="common">Coconut palm</name>
    <dbReference type="NCBI Taxonomy" id="13894"/>
    <lineage>
        <taxon>Eukaryota</taxon>
        <taxon>Viridiplantae</taxon>
        <taxon>Streptophyta</taxon>
        <taxon>Embryophyta</taxon>
        <taxon>Tracheophyta</taxon>
        <taxon>Spermatophyta</taxon>
        <taxon>Magnoliopsida</taxon>
        <taxon>Liliopsida</taxon>
        <taxon>Arecaceae</taxon>
        <taxon>Arecoideae</taxon>
        <taxon>Cocoseae</taxon>
        <taxon>Attaleinae</taxon>
        <taxon>Cocos</taxon>
    </lineage>
</organism>
<evidence type="ECO:0000313" key="2">
    <source>
        <dbReference type="Proteomes" id="UP000797356"/>
    </source>
</evidence>
<gene>
    <name evidence="1" type="ORF">COCNU_04G009650</name>
</gene>
<proteinExistence type="predicted"/>
<protein>
    <submittedName>
        <fullName evidence="1">Uncharacterized protein</fullName>
    </submittedName>
</protein>